<dbReference type="EMBL" id="VDCQ01000001">
    <property type="protein sequence ID" value="TNJ68358.1"/>
    <property type="molecule type" value="Genomic_DNA"/>
</dbReference>
<dbReference type="InterPro" id="IPR008978">
    <property type="entry name" value="HSP20-like_chaperone"/>
</dbReference>
<evidence type="ECO:0000313" key="1">
    <source>
        <dbReference type="EMBL" id="TNJ68358.1"/>
    </source>
</evidence>
<dbReference type="Proteomes" id="UP000307943">
    <property type="component" value="Unassembled WGS sequence"/>
</dbReference>
<dbReference type="CDD" id="cd00298">
    <property type="entry name" value="ACD_sHsps_p23-like"/>
    <property type="match status" value="1"/>
</dbReference>
<gene>
    <name evidence="1" type="ORF">FE784_01505</name>
</gene>
<evidence type="ECO:0008006" key="3">
    <source>
        <dbReference type="Google" id="ProtNLM"/>
    </source>
</evidence>
<sequence length="154" mass="17895">MDDPKSQFLNNFDWKGLEQFFGGKFPSAPIDGMNDPAWVEHIVKDVMKKAFPKSVDLKMMNKQLRTEIFETHNNVIVKIHIPDKTQAQNLKTYVGVNRIKLEGLPDDIKQTVKLPTHILPESCKAVYRKGVLQMQLRKAKISERMHEVNVRFYD</sequence>
<organism evidence="1 2">
    <name type="scientific">Paenibacillus hemerocallicola</name>
    <dbReference type="NCBI Taxonomy" id="1172614"/>
    <lineage>
        <taxon>Bacteria</taxon>
        <taxon>Bacillati</taxon>
        <taxon>Bacillota</taxon>
        <taxon>Bacilli</taxon>
        <taxon>Bacillales</taxon>
        <taxon>Paenibacillaceae</taxon>
        <taxon>Paenibacillus</taxon>
    </lineage>
</organism>
<protein>
    <recommendedName>
        <fullName evidence="3">Hsp20/alpha crystallin family protein</fullName>
    </recommendedName>
</protein>
<dbReference type="OrthoDB" id="2678548at2"/>
<proteinExistence type="predicted"/>
<dbReference type="AlphaFoldDB" id="A0A5C4TH96"/>
<keyword evidence="2" id="KW-1185">Reference proteome</keyword>
<dbReference type="SUPFAM" id="SSF49764">
    <property type="entry name" value="HSP20-like chaperones"/>
    <property type="match status" value="1"/>
</dbReference>
<comment type="caution">
    <text evidence="1">The sequence shown here is derived from an EMBL/GenBank/DDBJ whole genome shotgun (WGS) entry which is preliminary data.</text>
</comment>
<dbReference type="RefSeq" id="WP_139600335.1">
    <property type="nucleotide sequence ID" value="NZ_VDCQ01000001.1"/>
</dbReference>
<reference evidence="1 2" key="1">
    <citation type="submission" date="2019-05" db="EMBL/GenBank/DDBJ databases">
        <title>We sequenced the genome of Paenibacillus hemerocallicola KCTC 33185 for further insight into its adaptation and study the phylogeny of Paenibacillus.</title>
        <authorList>
            <person name="Narsing Rao M.P."/>
        </authorList>
    </citation>
    <scope>NUCLEOTIDE SEQUENCE [LARGE SCALE GENOMIC DNA]</scope>
    <source>
        <strain evidence="1 2">KCTC 33185</strain>
    </source>
</reference>
<accession>A0A5C4TH96</accession>
<name>A0A5C4TH96_9BACL</name>
<evidence type="ECO:0000313" key="2">
    <source>
        <dbReference type="Proteomes" id="UP000307943"/>
    </source>
</evidence>